<dbReference type="PANTHER" id="PTHR33164">
    <property type="entry name" value="TRANSCRIPTIONAL REGULATOR, MARR FAMILY"/>
    <property type="match status" value="1"/>
</dbReference>
<evidence type="ECO:0000313" key="3">
    <source>
        <dbReference type="Proteomes" id="UP001216674"/>
    </source>
</evidence>
<dbReference type="Pfam" id="PF12802">
    <property type="entry name" value="MarR_2"/>
    <property type="match status" value="1"/>
</dbReference>
<reference evidence="2 3" key="1">
    <citation type="submission" date="2023-03" db="EMBL/GenBank/DDBJ databases">
        <title>Draft assemblies of triclosan tolerant bacteria isolated from returned activated sludge.</title>
        <authorList>
            <person name="Van Hamelsveld S."/>
        </authorList>
    </citation>
    <scope>NUCLEOTIDE SEQUENCE [LARGE SCALE GENOMIC DNA]</scope>
    <source>
        <strain evidence="2 3">GW210010_S58</strain>
    </source>
</reference>
<accession>A0ABT6AR61</accession>
<protein>
    <submittedName>
        <fullName evidence="2">MarR family transcriptional regulator</fullName>
    </submittedName>
</protein>
<name>A0ABT6AR61_9BURK</name>
<evidence type="ECO:0000313" key="2">
    <source>
        <dbReference type="EMBL" id="MDF3835082.1"/>
    </source>
</evidence>
<feature type="domain" description="HTH marR-type" evidence="1">
    <location>
        <begin position="21"/>
        <end position="153"/>
    </location>
</feature>
<organism evidence="2 3">
    <name type="scientific">Cupriavidus basilensis</name>
    <dbReference type="NCBI Taxonomy" id="68895"/>
    <lineage>
        <taxon>Bacteria</taxon>
        <taxon>Pseudomonadati</taxon>
        <taxon>Pseudomonadota</taxon>
        <taxon>Betaproteobacteria</taxon>
        <taxon>Burkholderiales</taxon>
        <taxon>Burkholderiaceae</taxon>
        <taxon>Cupriavidus</taxon>
    </lineage>
</organism>
<feature type="non-terminal residue" evidence="2">
    <location>
        <position position="1"/>
    </location>
</feature>
<dbReference type="Proteomes" id="UP001216674">
    <property type="component" value="Unassembled WGS sequence"/>
</dbReference>
<dbReference type="EMBL" id="JARJLM010000325">
    <property type="protein sequence ID" value="MDF3835082.1"/>
    <property type="molecule type" value="Genomic_DNA"/>
</dbReference>
<dbReference type="InterPro" id="IPR000835">
    <property type="entry name" value="HTH_MarR-typ"/>
</dbReference>
<dbReference type="PROSITE" id="PS50995">
    <property type="entry name" value="HTH_MARR_2"/>
    <property type="match status" value="1"/>
</dbReference>
<dbReference type="SUPFAM" id="SSF46785">
    <property type="entry name" value="Winged helix' DNA-binding domain"/>
    <property type="match status" value="1"/>
</dbReference>
<evidence type="ECO:0000259" key="1">
    <source>
        <dbReference type="PROSITE" id="PS50995"/>
    </source>
</evidence>
<dbReference type="SMART" id="SM00347">
    <property type="entry name" value="HTH_MARR"/>
    <property type="match status" value="1"/>
</dbReference>
<dbReference type="InterPro" id="IPR036390">
    <property type="entry name" value="WH_DNA-bd_sf"/>
</dbReference>
<dbReference type="PANTHER" id="PTHR33164:SF43">
    <property type="entry name" value="HTH-TYPE TRANSCRIPTIONAL REPRESSOR YETL"/>
    <property type="match status" value="1"/>
</dbReference>
<keyword evidence="3" id="KW-1185">Reference proteome</keyword>
<dbReference type="Gene3D" id="1.10.10.10">
    <property type="entry name" value="Winged helix-like DNA-binding domain superfamily/Winged helix DNA-binding domain"/>
    <property type="match status" value="1"/>
</dbReference>
<proteinExistence type="predicted"/>
<gene>
    <name evidence="2" type="ORF">P3W85_19265</name>
</gene>
<dbReference type="RefSeq" id="WP_276265969.1">
    <property type="nucleotide sequence ID" value="NZ_JARJLM010000325.1"/>
</dbReference>
<dbReference type="InterPro" id="IPR036388">
    <property type="entry name" value="WH-like_DNA-bd_sf"/>
</dbReference>
<dbReference type="InterPro" id="IPR039422">
    <property type="entry name" value="MarR/SlyA-like"/>
</dbReference>
<comment type="caution">
    <text evidence="2">The sequence shown here is derived from an EMBL/GenBank/DDBJ whole genome shotgun (WGS) entry which is preliminary data.</text>
</comment>
<sequence length="161" mass="17155">PFSTAPDPAVPRAGEGKRGEAGYLGYLLRQAGAANRLRMERALADLCVTSPQFVVLTMLGAYPGLSNADLARLALLTPQTVSVIVANLEKAGSIRRQPHPVHGRIQNIVLTPAGATLLAACRERARENEQGLRAGLSEQEEQVVRRWLAGLARGNDAEPAA</sequence>